<dbReference type="AlphaFoldDB" id="A0A8T0KWT5"/>
<keyword evidence="1" id="KW-0547">Nucleotide-binding</keyword>
<evidence type="ECO:0000256" key="2">
    <source>
        <dbReference type="ARBA" id="ARBA00022840"/>
    </source>
</evidence>
<dbReference type="GO" id="GO:0004467">
    <property type="term" value="F:long-chain fatty acid-CoA ligase activity"/>
    <property type="evidence" value="ECO:0007669"/>
    <property type="project" value="TreeGrafter"/>
</dbReference>
<dbReference type="PANTHER" id="PTHR43272:SF33">
    <property type="entry name" value="AMP-BINDING DOMAIN-CONTAINING PROTEIN-RELATED"/>
    <property type="match status" value="1"/>
</dbReference>
<evidence type="ECO:0000256" key="1">
    <source>
        <dbReference type="ARBA" id="ARBA00022741"/>
    </source>
</evidence>
<sequence length="332" mass="37679">MPLCNALCLKTVMVAKCPNMITFSLGTINLPLFSGTNVLSKDSDLTFDNDLNTTIERLFHEQEFFNHSKHMILDEYLEMTGVQHIKPAISDNFFGSFKELEFDAACKRAIVIFDIDEIEDKTKGIVSSLKKLTLNNLSNLKCVWTENLGGIVSFPHLKEVIVNGCRSLVTLLSSSLAKSLEKLERLEMERCEKLEEIVAEEDEREHGMTLTKKNIFKLAQGEYIALEKIENVYAKCKFVAKCFVYETLLEASRQPDGPLEDIWGEDEIASLVHLAQPSEAESTIPFTLNEDQDIGFCEMRRGYLTFENGITDVNIVQPHLLAQRNFPPRMAR</sequence>
<organism evidence="4 5">
    <name type="scientific">Phaseolus angularis</name>
    <name type="common">Azuki bean</name>
    <name type="synonym">Vigna angularis</name>
    <dbReference type="NCBI Taxonomy" id="3914"/>
    <lineage>
        <taxon>Eukaryota</taxon>
        <taxon>Viridiplantae</taxon>
        <taxon>Streptophyta</taxon>
        <taxon>Embryophyta</taxon>
        <taxon>Tracheophyta</taxon>
        <taxon>Spermatophyta</taxon>
        <taxon>Magnoliopsida</taxon>
        <taxon>eudicotyledons</taxon>
        <taxon>Gunneridae</taxon>
        <taxon>Pentapetalae</taxon>
        <taxon>rosids</taxon>
        <taxon>fabids</taxon>
        <taxon>Fabales</taxon>
        <taxon>Fabaceae</taxon>
        <taxon>Papilionoideae</taxon>
        <taxon>50 kb inversion clade</taxon>
        <taxon>NPAAA clade</taxon>
        <taxon>indigoferoid/millettioid clade</taxon>
        <taxon>Phaseoleae</taxon>
        <taxon>Vigna</taxon>
    </lineage>
</organism>
<reference evidence="4 5" key="1">
    <citation type="submission" date="2020-05" db="EMBL/GenBank/DDBJ databases">
        <title>Vigna angularis (adzuki bean) Var. LongXiaoDou No. 4 denovo assembly.</title>
        <authorList>
            <person name="Xiang H."/>
        </authorList>
    </citation>
    <scope>NUCLEOTIDE SEQUENCE [LARGE SCALE GENOMIC DNA]</scope>
    <source>
        <tissue evidence="4">Leaf</tissue>
    </source>
</reference>
<dbReference type="InterPro" id="IPR032675">
    <property type="entry name" value="LRR_dom_sf"/>
</dbReference>
<dbReference type="InterPro" id="IPR057135">
    <property type="entry name" value="At4g27190-like_LRR"/>
</dbReference>
<accession>A0A8T0KWT5</accession>
<dbReference type="Pfam" id="PF23247">
    <property type="entry name" value="LRR_RPS2"/>
    <property type="match status" value="1"/>
</dbReference>
<dbReference type="GO" id="GO:0016020">
    <property type="term" value="C:membrane"/>
    <property type="evidence" value="ECO:0007669"/>
    <property type="project" value="TreeGrafter"/>
</dbReference>
<protein>
    <recommendedName>
        <fullName evidence="3">Disease resistance protein At4g27190-like leucine-rich repeats domain-containing protein</fullName>
    </recommendedName>
</protein>
<dbReference type="GO" id="GO:0005524">
    <property type="term" value="F:ATP binding"/>
    <property type="evidence" value="ECO:0007669"/>
    <property type="project" value="UniProtKB-KW"/>
</dbReference>
<evidence type="ECO:0000313" key="5">
    <source>
        <dbReference type="Proteomes" id="UP000743370"/>
    </source>
</evidence>
<feature type="domain" description="Disease resistance protein At4g27190-like leucine-rich repeats" evidence="3">
    <location>
        <begin position="52"/>
        <end position="192"/>
    </location>
</feature>
<keyword evidence="2" id="KW-0067">ATP-binding</keyword>
<evidence type="ECO:0000259" key="3">
    <source>
        <dbReference type="Pfam" id="PF23247"/>
    </source>
</evidence>
<dbReference type="GO" id="GO:0005783">
    <property type="term" value="C:endoplasmic reticulum"/>
    <property type="evidence" value="ECO:0007669"/>
    <property type="project" value="TreeGrafter"/>
</dbReference>
<dbReference type="EMBL" id="JABFOF010000002">
    <property type="protein sequence ID" value="KAG2404427.1"/>
    <property type="molecule type" value="Genomic_DNA"/>
</dbReference>
<comment type="caution">
    <text evidence="4">The sequence shown here is derived from an EMBL/GenBank/DDBJ whole genome shotgun (WGS) entry which is preliminary data.</text>
</comment>
<dbReference type="PANTHER" id="PTHR43272">
    <property type="entry name" value="LONG-CHAIN-FATTY-ACID--COA LIGASE"/>
    <property type="match status" value="1"/>
</dbReference>
<proteinExistence type="predicted"/>
<dbReference type="SUPFAM" id="SSF52047">
    <property type="entry name" value="RNI-like"/>
    <property type="match status" value="1"/>
</dbReference>
<name>A0A8T0KWT5_PHAAN</name>
<gene>
    <name evidence="4" type="ORF">HKW66_Vig0113490</name>
</gene>
<dbReference type="Gene3D" id="3.80.10.10">
    <property type="entry name" value="Ribonuclease Inhibitor"/>
    <property type="match status" value="1"/>
</dbReference>
<dbReference type="Proteomes" id="UP000743370">
    <property type="component" value="Unassembled WGS sequence"/>
</dbReference>
<evidence type="ECO:0000313" key="4">
    <source>
        <dbReference type="EMBL" id="KAG2404427.1"/>
    </source>
</evidence>